<reference evidence="3 4" key="2">
    <citation type="submission" date="2018-11" db="EMBL/GenBank/DDBJ databases">
        <authorList>
            <consortium name="Pathogen Informatics"/>
        </authorList>
    </citation>
    <scope>NUCLEOTIDE SEQUENCE [LARGE SCALE GENOMIC DNA]</scope>
    <source>
        <strain evidence="3 4">MHpl1</strain>
    </source>
</reference>
<accession>A0A0N4WIN0</accession>
<feature type="signal peptide" evidence="2">
    <location>
        <begin position="1"/>
        <end position="17"/>
    </location>
</feature>
<feature type="chain" id="PRO_5043123748" evidence="2">
    <location>
        <begin position="18"/>
        <end position="195"/>
    </location>
</feature>
<dbReference type="EMBL" id="UZAF01017396">
    <property type="protein sequence ID" value="VDO41199.1"/>
    <property type="molecule type" value="Genomic_DNA"/>
</dbReference>
<dbReference type="OrthoDB" id="5792659at2759"/>
<dbReference type="OMA" id="RQINLKC"/>
<dbReference type="STRING" id="6290.A0A0N4WIN0"/>
<feature type="region of interest" description="Disordered" evidence="1">
    <location>
        <begin position="89"/>
        <end position="109"/>
    </location>
</feature>
<evidence type="ECO:0000313" key="4">
    <source>
        <dbReference type="Proteomes" id="UP000268014"/>
    </source>
</evidence>
<gene>
    <name evidence="3" type="ORF">HPLM_LOCUS10815</name>
</gene>
<protein>
    <submittedName>
        <fullName evidence="5">DUF1311 domain-containing protein</fullName>
    </submittedName>
</protein>
<name>A0A0N4WIN0_HAEPC</name>
<evidence type="ECO:0000256" key="1">
    <source>
        <dbReference type="SAM" id="MobiDB-lite"/>
    </source>
</evidence>
<keyword evidence="4" id="KW-1185">Reference proteome</keyword>
<reference evidence="5" key="1">
    <citation type="submission" date="2017-02" db="UniProtKB">
        <authorList>
            <consortium name="WormBaseParasite"/>
        </authorList>
    </citation>
    <scope>IDENTIFICATION</scope>
</reference>
<evidence type="ECO:0000313" key="3">
    <source>
        <dbReference type="EMBL" id="VDO41199.1"/>
    </source>
</evidence>
<keyword evidence="2" id="KW-0732">Signal</keyword>
<evidence type="ECO:0000256" key="2">
    <source>
        <dbReference type="SAM" id="SignalP"/>
    </source>
</evidence>
<evidence type="ECO:0000313" key="5">
    <source>
        <dbReference type="WBParaSite" id="HPLM_0001082301-mRNA-1"/>
    </source>
</evidence>
<dbReference type="WBParaSite" id="HPLM_0001082301-mRNA-1">
    <property type="protein sequence ID" value="HPLM_0001082301-mRNA-1"/>
    <property type="gene ID" value="HPLM_0001082301"/>
</dbReference>
<dbReference type="AlphaFoldDB" id="A0A0N4WIN0"/>
<dbReference type="Proteomes" id="UP000268014">
    <property type="component" value="Unassembled WGS sequence"/>
</dbReference>
<proteinExistence type="predicted"/>
<feature type="compositionally biased region" description="Basic residues" evidence="1">
    <location>
        <begin position="89"/>
        <end position="101"/>
    </location>
</feature>
<sequence>MFAVALLLVVLADVAVAFQCSPDTILRMATDKRAKQIERECHLAKTGEPECETKSALEKAWDDFTKLEDQYKEAVAQCRETAAKSIQRRAHQKRHIAHRRKEQSIESKVRPESEQFDVAHAIRVKRQVCKTKASQELNQLAQDFSLHCERDNICLPEEDLPEGPQRDRFKELHGSRAKKYSAYLTQLSLCYGRLS</sequence>
<organism evidence="5">
    <name type="scientific">Haemonchus placei</name>
    <name type="common">Barber's pole worm</name>
    <dbReference type="NCBI Taxonomy" id="6290"/>
    <lineage>
        <taxon>Eukaryota</taxon>
        <taxon>Metazoa</taxon>
        <taxon>Ecdysozoa</taxon>
        <taxon>Nematoda</taxon>
        <taxon>Chromadorea</taxon>
        <taxon>Rhabditida</taxon>
        <taxon>Rhabditina</taxon>
        <taxon>Rhabditomorpha</taxon>
        <taxon>Strongyloidea</taxon>
        <taxon>Trichostrongylidae</taxon>
        <taxon>Haemonchus</taxon>
    </lineage>
</organism>